<dbReference type="GO" id="GO:0006171">
    <property type="term" value="P:cAMP biosynthetic process"/>
    <property type="evidence" value="ECO:0007669"/>
    <property type="project" value="UniProtKB-KW"/>
</dbReference>
<evidence type="ECO:0000256" key="9">
    <source>
        <dbReference type="ARBA" id="ARBA00022840"/>
    </source>
</evidence>
<keyword evidence="8" id="KW-0547">Nucleotide-binding</keyword>
<feature type="compositionally biased region" description="Polar residues" evidence="17">
    <location>
        <begin position="1012"/>
        <end position="1023"/>
    </location>
</feature>
<dbReference type="Proteomes" id="UP000708208">
    <property type="component" value="Unassembled WGS sequence"/>
</dbReference>
<comment type="caution">
    <text evidence="20">The sequence shown here is derived from an EMBL/GenBank/DDBJ whole genome shotgun (WGS) entry which is preliminary data.</text>
</comment>
<evidence type="ECO:0000256" key="3">
    <source>
        <dbReference type="ARBA" id="ARBA00004141"/>
    </source>
</evidence>
<evidence type="ECO:0000256" key="17">
    <source>
        <dbReference type="SAM" id="MobiDB-lite"/>
    </source>
</evidence>
<keyword evidence="11 18" id="KW-1133">Transmembrane helix</keyword>
<dbReference type="CDD" id="cd07302">
    <property type="entry name" value="CHD"/>
    <property type="match status" value="2"/>
</dbReference>
<evidence type="ECO:0000256" key="4">
    <source>
        <dbReference type="ARBA" id="ARBA00012201"/>
    </source>
</evidence>
<dbReference type="GO" id="GO:0035556">
    <property type="term" value="P:intracellular signal transduction"/>
    <property type="evidence" value="ECO:0007669"/>
    <property type="project" value="InterPro"/>
</dbReference>
<dbReference type="PROSITE" id="PS00452">
    <property type="entry name" value="GUANYLATE_CYCLASE_1"/>
    <property type="match status" value="2"/>
</dbReference>
<reference evidence="20" key="1">
    <citation type="submission" date="2021-06" db="EMBL/GenBank/DDBJ databases">
        <authorList>
            <person name="Hodson N. C."/>
            <person name="Mongue J. A."/>
            <person name="Jaron S. K."/>
        </authorList>
    </citation>
    <scope>NUCLEOTIDE SEQUENCE</scope>
</reference>
<sequence length="1461" mass="163094">RLLLSVLPGHVAHEMKTELVSPVARQFHKIYIQKHENVSILFADIVGFTALASHASPHELVRLLNELFGRFDLLSQENNCLRIKILGDCYYCVAGLPEPRADHGNCAVEMGLDMIDAIASVREATDFQLNMRVGIHSGRVLCGVLGLRKWQFDVWSNDVNIANAMESGGEPGRVHITNATLSCLNGEYQVEPGNSRHSILRENNINAYFIVPPQRRRKLLLFNTLKLQQRRKLSFKNVSNVVIQLLHSIKYSVEVPFANMAVQPPDAGAKAVPSQRKTKVTERFKRPFKKRHASVLHQPTNRVNKYLAQAIEARSVDREKSAHVNALSLCFKDRHMERLFYADSDQAFAAALALLLAILVVLGAIQATILPRTFILLLLFLTAFAWIAIVLMLLLANRLRLILWDLAKSPLLRIAISVFSLVLVYAVGQVNVFTCRTDDLCGNGTLNDNVSTLTEAPRKLIEEHRWCPLPHYVVHSCVISFVAIALFLRLPFPLKAALLFIVGSMYSLLILITHGFIFDCYDVRTDALVSSKYVSVVQILLFLLTVLAHARQIEWMARLDFLWQWQACSEKQEMEALQQSNKTILFNLLPAHVALHFLEFRNNMDLYHQSYAKVGVMFATITNFQEFYTELDGNNQGVECLRLLNEIIADFDELLNEDRFKSVDKIKTIGSTYMAAVGLIPEIRIDDSNEAMYISTLVEYVFGMRERLVTINENSYNNFMLRVGLNVGPVVAGVIGARKPQYDIWGNTVNVASRMDSTGLPNHIQVTEEAYLLLKNCPYEFQCRGKVKVKGKGEMTTYFLTDRKQSTTMRIDEIQQRNPNHPRYNMFGGIATPLAFVGPLKTNNSNNILTNGSHNGSITGSNPPPVPSRNHNGNNNNPGAMESGFGTECEPLLPPPPPPPRNNAGGSNNANNETELAWPRIAKVYPSEKRTSPVKRTHSDRVTPTRETPLRSHNGMRLPTHSESSGHHHHHQNHHREGRRNMGGRNMSETNLLPRVHRPKPHTAPVPYSSADDISSLNRTSSAPPHYRNHVLNKDRPGLKSSNYIGDSCTSFEYVGVGGSSHNNSSSNLRLKAGPLDEDEPTSLHKSPSPAALVGGNPKPGTDIEILGSGRGRNHDSNSLSSLISNSAEPGHLQHHNSSGKSGNEDSSAPSTGNRKDSSSQTDKSYVNKGTRISDFEKEIKKLLERQQLPQVDELASVQKVLSVMDKLRSGAPSTSAAALAASAGFNNTNKNTSLDHNSPNQIGLAALQQKALRQQEQLERTTFGFRFPLQMSPLLPRMDYAQKLKKPRKEAKDSEYENVESEEEEEEADPVEKEEEEIRQFEEEEKRLMEKADEQSQSEWSDEDESEDDRQVDVDQESTGYATDDPALENVSITNENGLTDAEGALSDVNSVFNGDDDVSISSRASSRLFDSDALLSVDSLNTMFEDSEYEFSDTHLSNLRNMSESIARSFGQPQTSDSD</sequence>
<dbReference type="InterPro" id="IPR009398">
    <property type="entry name" value="Adcy_conserved_dom"/>
</dbReference>
<proteinExistence type="inferred from homology"/>
<feature type="transmembrane region" description="Helical" evidence="18">
    <location>
        <begin position="497"/>
        <end position="518"/>
    </location>
</feature>
<dbReference type="InterPro" id="IPR001054">
    <property type="entry name" value="A/G_cyclase"/>
</dbReference>
<dbReference type="FunFam" id="3.30.70.1230:FF:000002">
    <property type="entry name" value="Adenylate cyclase"/>
    <property type="match status" value="1"/>
</dbReference>
<keyword evidence="14" id="KW-0325">Glycoprotein</keyword>
<keyword evidence="10" id="KW-0460">Magnesium</keyword>
<accession>A0A8J2PMB6</accession>
<dbReference type="OrthoDB" id="2107370at2759"/>
<comment type="subcellular location">
    <subcellularLocation>
        <location evidence="3">Membrane</location>
        <topology evidence="3">Multi-pass membrane protein</topology>
    </subcellularLocation>
</comment>
<evidence type="ECO:0000256" key="2">
    <source>
        <dbReference type="ARBA" id="ARBA00001946"/>
    </source>
</evidence>
<keyword evidence="7" id="KW-0677">Repeat</keyword>
<feature type="compositionally biased region" description="Low complexity" evidence="17">
    <location>
        <begin position="902"/>
        <end position="912"/>
    </location>
</feature>
<evidence type="ECO:0000256" key="7">
    <source>
        <dbReference type="ARBA" id="ARBA00022737"/>
    </source>
</evidence>
<evidence type="ECO:0000256" key="5">
    <source>
        <dbReference type="ARBA" id="ARBA00022692"/>
    </source>
</evidence>
<dbReference type="PANTHER" id="PTHR45627">
    <property type="entry name" value="ADENYLATE CYCLASE TYPE 1"/>
    <property type="match status" value="1"/>
</dbReference>
<keyword evidence="9" id="KW-0067">ATP-binding</keyword>
<dbReference type="InterPro" id="IPR018297">
    <property type="entry name" value="A/G_cyclase_CS"/>
</dbReference>
<feature type="domain" description="Guanylate cyclase" evidence="19">
    <location>
        <begin position="615"/>
        <end position="756"/>
    </location>
</feature>
<feature type="compositionally biased region" description="Pro residues" evidence="17">
    <location>
        <begin position="892"/>
        <end position="901"/>
    </location>
</feature>
<organism evidence="20 21">
    <name type="scientific">Allacma fusca</name>
    <dbReference type="NCBI Taxonomy" id="39272"/>
    <lineage>
        <taxon>Eukaryota</taxon>
        <taxon>Metazoa</taxon>
        <taxon>Ecdysozoa</taxon>
        <taxon>Arthropoda</taxon>
        <taxon>Hexapoda</taxon>
        <taxon>Collembola</taxon>
        <taxon>Symphypleona</taxon>
        <taxon>Sminthuridae</taxon>
        <taxon>Allacma</taxon>
    </lineage>
</organism>
<feature type="transmembrane region" description="Helical" evidence="18">
    <location>
        <begin position="411"/>
        <end position="428"/>
    </location>
</feature>
<evidence type="ECO:0000313" key="21">
    <source>
        <dbReference type="Proteomes" id="UP000708208"/>
    </source>
</evidence>
<comment type="cofactor">
    <cofactor evidence="2">
        <name>Mg(2+)</name>
        <dbReference type="ChEBI" id="CHEBI:18420"/>
    </cofactor>
</comment>
<protein>
    <recommendedName>
        <fullName evidence="4">adenylate cyclase</fullName>
        <ecNumber evidence="4">4.6.1.1</ecNumber>
    </recommendedName>
</protein>
<evidence type="ECO:0000256" key="12">
    <source>
        <dbReference type="ARBA" id="ARBA00022998"/>
    </source>
</evidence>
<evidence type="ECO:0000313" key="20">
    <source>
        <dbReference type="EMBL" id="CAG7836323.1"/>
    </source>
</evidence>
<feature type="non-terminal residue" evidence="20">
    <location>
        <position position="1"/>
    </location>
</feature>
<dbReference type="GO" id="GO:0046872">
    <property type="term" value="F:metal ion binding"/>
    <property type="evidence" value="ECO:0007669"/>
    <property type="project" value="UniProtKB-KW"/>
</dbReference>
<evidence type="ECO:0000256" key="11">
    <source>
        <dbReference type="ARBA" id="ARBA00022989"/>
    </source>
</evidence>
<feature type="compositionally biased region" description="Basic residues" evidence="17">
    <location>
        <begin position="967"/>
        <end position="978"/>
    </location>
</feature>
<feature type="compositionally biased region" description="Polar residues" evidence="17">
    <location>
        <begin position="1136"/>
        <end position="1165"/>
    </location>
</feature>
<dbReference type="Pfam" id="PF06327">
    <property type="entry name" value="Adcy_cons_dom"/>
    <property type="match status" value="1"/>
</dbReference>
<dbReference type="GO" id="GO:0005524">
    <property type="term" value="F:ATP binding"/>
    <property type="evidence" value="ECO:0007669"/>
    <property type="project" value="UniProtKB-KW"/>
</dbReference>
<evidence type="ECO:0000256" key="16">
    <source>
        <dbReference type="RuleBase" id="RU000405"/>
    </source>
</evidence>
<dbReference type="GO" id="GO:0005886">
    <property type="term" value="C:plasma membrane"/>
    <property type="evidence" value="ECO:0007669"/>
    <property type="project" value="InterPro"/>
</dbReference>
<keyword evidence="6" id="KW-0479">Metal-binding</keyword>
<feature type="compositionally biased region" description="Basic and acidic residues" evidence="17">
    <location>
        <begin position="1317"/>
        <end position="1335"/>
    </location>
</feature>
<feature type="region of interest" description="Disordered" evidence="17">
    <location>
        <begin position="846"/>
        <end position="1040"/>
    </location>
</feature>
<evidence type="ECO:0000256" key="10">
    <source>
        <dbReference type="ARBA" id="ARBA00022842"/>
    </source>
</evidence>
<feature type="transmembrane region" description="Helical" evidence="18">
    <location>
        <begin position="472"/>
        <end position="490"/>
    </location>
</feature>
<evidence type="ECO:0000256" key="13">
    <source>
        <dbReference type="ARBA" id="ARBA00023136"/>
    </source>
</evidence>
<evidence type="ECO:0000256" key="18">
    <source>
        <dbReference type="SAM" id="Phobius"/>
    </source>
</evidence>
<gene>
    <name evidence="20" type="ORF">AFUS01_LOCUS45579</name>
</gene>
<feature type="compositionally biased region" description="Low complexity" evidence="17">
    <location>
        <begin position="1117"/>
        <end position="1127"/>
    </location>
</feature>
<evidence type="ECO:0000256" key="1">
    <source>
        <dbReference type="ARBA" id="ARBA00001593"/>
    </source>
</evidence>
<feature type="compositionally biased region" description="Polar residues" evidence="17">
    <location>
        <begin position="846"/>
        <end position="861"/>
    </location>
</feature>
<dbReference type="EMBL" id="CAJVCH010570978">
    <property type="protein sequence ID" value="CAG7836323.1"/>
    <property type="molecule type" value="Genomic_DNA"/>
</dbReference>
<dbReference type="Pfam" id="PF00211">
    <property type="entry name" value="Guanylate_cyc"/>
    <property type="match status" value="2"/>
</dbReference>
<keyword evidence="5 18" id="KW-0812">Transmembrane</keyword>
<evidence type="ECO:0000259" key="19">
    <source>
        <dbReference type="PROSITE" id="PS50125"/>
    </source>
</evidence>
<keyword evidence="13 18" id="KW-0472">Membrane</keyword>
<keyword evidence="21" id="KW-1185">Reference proteome</keyword>
<evidence type="ECO:0000256" key="8">
    <source>
        <dbReference type="ARBA" id="ARBA00022741"/>
    </source>
</evidence>
<feature type="transmembrane region" description="Helical" evidence="18">
    <location>
        <begin position="375"/>
        <end position="399"/>
    </location>
</feature>
<dbReference type="GO" id="GO:0007189">
    <property type="term" value="P:adenylate cyclase-activating G protein-coupled receptor signaling pathway"/>
    <property type="evidence" value="ECO:0007669"/>
    <property type="project" value="TreeGrafter"/>
</dbReference>
<dbReference type="PANTHER" id="PTHR45627:SF26">
    <property type="entry name" value="ADENYLATE CYCLASE TYPE 1"/>
    <property type="match status" value="1"/>
</dbReference>
<evidence type="ECO:0000256" key="6">
    <source>
        <dbReference type="ARBA" id="ARBA00022723"/>
    </source>
</evidence>
<dbReference type="SMART" id="SM00044">
    <property type="entry name" value="CYCc"/>
    <property type="match status" value="2"/>
</dbReference>
<keyword evidence="12" id="KW-0115">cAMP biosynthesis</keyword>
<feature type="compositionally biased region" description="Basic and acidic residues" evidence="17">
    <location>
        <begin position="926"/>
        <end position="950"/>
    </location>
</feature>
<feature type="region of interest" description="Disordered" evidence="17">
    <location>
        <begin position="1060"/>
        <end position="1170"/>
    </location>
</feature>
<keyword evidence="15 16" id="KW-0456">Lyase</keyword>
<feature type="region of interest" description="Disordered" evidence="17">
    <location>
        <begin position="1283"/>
        <end position="1372"/>
    </location>
</feature>
<feature type="compositionally biased region" description="Acidic residues" evidence="17">
    <location>
        <begin position="1297"/>
        <end position="1316"/>
    </location>
</feature>
<evidence type="ECO:0000256" key="14">
    <source>
        <dbReference type="ARBA" id="ARBA00023180"/>
    </source>
</evidence>
<dbReference type="EC" id="4.6.1.1" evidence="4"/>
<feature type="transmembrane region" description="Helical" evidence="18">
    <location>
        <begin position="530"/>
        <end position="550"/>
    </location>
</feature>
<feature type="compositionally biased region" description="Acidic residues" evidence="17">
    <location>
        <begin position="1341"/>
        <end position="1357"/>
    </location>
</feature>
<feature type="transmembrane region" description="Helical" evidence="18">
    <location>
        <begin position="347"/>
        <end position="369"/>
    </location>
</feature>
<dbReference type="GO" id="GO:0004016">
    <property type="term" value="F:adenylate cyclase activity"/>
    <property type="evidence" value="ECO:0007669"/>
    <property type="project" value="UniProtKB-EC"/>
</dbReference>
<feature type="domain" description="Guanylate cyclase" evidence="19">
    <location>
        <begin position="39"/>
        <end position="166"/>
    </location>
</feature>
<dbReference type="FunFam" id="3.30.70.1230:FF:000001">
    <property type="entry name" value="Adenylate cyclase"/>
    <property type="match status" value="1"/>
</dbReference>
<name>A0A8J2PMB6_9HEXA</name>
<evidence type="ECO:0000256" key="15">
    <source>
        <dbReference type="ARBA" id="ARBA00023239"/>
    </source>
</evidence>
<dbReference type="PROSITE" id="PS50125">
    <property type="entry name" value="GUANYLATE_CYCLASE_2"/>
    <property type="match status" value="2"/>
</dbReference>
<comment type="catalytic activity">
    <reaction evidence="1">
        <text>ATP = 3',5'-cyclic AMP + diphosphate</text>
        <dbReference type="Rhea" id="RHEA:15389"/>
        <dbReference type="ChEBI" id="CHEBI:30616"/>
        <dbReference type="ChEBI" id="CHEBI:33019"/>
        <dbReference type="ChEBI" id="CHEBI:58165"/>
        <dbReference type="EC" id="4.6.1.1"/>
    </reaction>
</comment>
<comment type="similarity">
    <text evidence="16">Belongs to the adenylyl cyclase class-4/guanylyl cyclase family.</text>
</comment>